<evidence type="ECO:0000256" key="2">
    <source>
        <dbReference type="ARBA" id="ARBA00022679"/>
    </source>
</evidence>
<evidence type="ECO:0000313" key="4">
    <source>
        <dbReference type="EMBL" id="NYT47074.1"/>
    </source>
</evidence>
<proteinExistence type="predicted"/>
<dbReference type="Pfam" id="PF13649">
    <property type="entry name" value="Methyltransf_25"/>
    <property type="match status" value="1"/>
</dbReference>
<dbReference type="InterPro" id="IPR041698">
    <property type="entry name" value="Methyltransf_25"/>
</dbReference>
<dbReference type="EMBL" id="JACCHS010000077">
    <property type="protein sequence ID" value="NYT47074.1"/>
    <property type="molecule type" value="Genomic_DNA"/>
</dbReference>
<evidence type="ECO:0000256" key="1">
    <source>
        <dbReference type="ARBA" id="ARBA00022603"/>
    </source>
</evidence>
<dbReference type="GO" id="GO:0008168">
    <property type="term" value="F:methyltransferase activity"/>
    <property type="evidence" value="ECO:0007669"/>
    <property type="project" value="UniProtKB-KW"/>
</dbReference>
<dbReference type="SUPFAM" id="SSF53335">
    <property type="entry name" value="S-adenosyl-L-methionine-dependent methyltransferases"/>
    <property type="match status" value="1"/>
</dbReference>
<comment type="caution">
    <text evidence="4">The sequence shown here is derived from an EMBL/GenBank/DDBJ whole genome shotgun (WGS) entry which is preliminary data.</text>
</comment>
<feature type="domain" description="Methyltransferase" evidence="3">
    <location>
        <begin position="18"/>
        <end position="114"/>
    </location>
</feature>
<reference evidence="4 5" key="1">
    <citation type="submission" date="2020-05" db="EMBL/GenBank/DDBJ databases">
        <title>Horizontal transmission and recombination maintain forever young bacterial symbiont genomes.</title>
        <authorList>
            <person name="Russell S.L."/>
            <person name="Pepper-Tunick E."/>
            <person name="Svedberg J."/>
            <person name="Byrne A."/>
            <person name="Ruelas Castillo J."/>
            <person name="Vollmers C."/>
            <person name="Beinart R.A."/>
            <person name="Corbett-Detig R."/>
        </authorList>
    </citation>
    <scope>NUCLEOTIDE SEQUENCE [LARGE SCALE GENOMIC DNA]</scope>
    <source>
        <strain evidence="4">4727-3</strain>
    </source>
</reference>
<keyword evidence="2 4" id="KW-0808">Transferase</keyword>
<accession>A0A7Z0MP08</accession>
<dbReference type="GO" id="GO:0032259">
    <property type="term" value="P:methylation"/>
    <property type="evidence" value="ECO:0007669"/>
    <property type="project" value="UniProtKB-KW"/>
</dbReference>
<dbReference type="Proteomes" id="UP000537890">
    <property type="component" value="Unassembled WGS sequence"/>
</dbReference>
<name>A0A7Z0MP08_9GAMM</name>
<organism evidence="4 5">
    <name type="scientific">Candidatus Methanofishera endochildressiae</name>
    <dbReference type="NCBI Taxonomy" id="2738884"/>
    <lineage>
        <taxon>Bacteria</taxon>
        <taxon>Pseudomonadati</taxon>
        <taxon>Pseudomonadota</taxon>
        <taxon>Gammaproteobacteria</taxon>
        <taxon>Candidatus Methanofishera</taxon>
    </lineage>
</organism>
<sequence length="127" mass="14209">MIKLIDRSFDTADISGDILDLGCGAGDVTFRLVRRFLSADITAIDGSLAMINLAQSRLLRERDFIDRVSFIQALIPGLAIPKKPYQLIVSTSLLHHLHQPEALWQTAIQHSKPGTKVFIADLYPIRR</sequence>
<evidence type="ECO:0000313" key="5">
    <source>
        <dbReference type="Proteomes" id="UP000537890"/>
    </source>
</evidence>
<keyword evidence="1 4" id="KW-0489">Methyltransferase</keyword>
<dbReference type="CDD" id="cd02440">
    <property type="entry name" value="AdoMet_MTases"/>
    <property type="match status" value="1"/>
</dbReference>
<evidence type="ECO:0000259" key="3">
    <source>
        <dbReference type="Pfam" id="PF13649"/>
    </source>
</evidence>
<dbReference type="PANTHER" id="PTHR43861">
    <property type="entry name" value="TRANS-ACONITATE 2-METHYLTRANSFERASE-RELATED"/>
    <property type="match status" value="1"/>
</dbReference>
<dbReference type="InterPro" id="IPR029063">
    <property type="entry name" value="SAM-dependent_MTases_sf"/>
</dbReference>
<dbReference type="PANTHER" id="PTHR43861:SF1">
    <property type="entry name" value="TRANS-ACONITATE 2-METHYLTRANSFERASE"/>
    <property type="match status" value="1"/>
</dbReference>
<gene>
    <name evidence="4" type="ORF">H0A75_05150</name>
</gene>
<dbReference type="Gene3D" id="3.40.50.150">
    <property type="entry name" value="Vaccinia Virus protein VP39"/>
    <property type="match status" value="1"/>
</dbReference>
<dbReference type="AlphaFoldDB" id="A0A7Z0MP08"/>
<protein>
    <submittedName>
        <fullName evidence="4">Class I SAM-dependent methyltransferase</fullName>
    </submittedName>
</protein>